<dbReference type="Proteomes" id="UP001190640">
    <property type="component" value="Chromosome 18"/>
</dbReference>
<accession>A0AA97LLY8</accession>
<evidence type="ECO:0000256" key="7">
    <source>
        <dbReference type="ARBA" id="ARBA00023329"/>
    </source>
</evidence>
<evidence type="ECO:0000256" key="3">
    <source>
        <dbReference type="ARBA" id="ARBA00020783"/>
    </source>
</evidence>
<dbReference type="RefSeq" id="XP_054858947.1">
    <property type="nucleotide sequence ID" value="XM_055002972.1"/>
</dbReference>
<sequence>MGRRRRRLLLLLWALLGFLHPGAPARSVQHTYENVKLMQISVHPTATVQISSNEEESPKDQKSADAKEEEKTLDDLVGVLQDMVKDIPTLEPQVPQPTEPPVVITPVIEPSQSEAVETVWVSLKPTPREEQAETSETVISADQISPASTTALWEVQDSTSESVSLHTTEATETTTGKPLVSLSLFIEKATTKKTVKDFDQLTNGALSNLEQSLENVQKLNGILDTFTEKPAGQQSEGGKEHKRKPTAEDILDLIEELIETLKSTPSYVKEDRNLYKYIQTAEIYIKQALELTVEAEKKLQEENHFLPSTPPPAQEEKTAPMPLPEPLPVPTVIVQSISPPLEPLTKKVEDVQVKMGKLKAFINLLYGFSPQLTTYTHNTAHKKVAEDIVERALAVLDAIRSVFCGSKEAQSKGALKQLLKEDMELVNQAMKAKRVS</sequence>
<reference evidence="12" key="1">
    <citation type="submission" date="2025-08" db="UniProtKB">
        <authorList>
            <consortium name="RefSeq"/>
        </authorList>
    </citation>
    <scope>IDENTIFICATION</scope>
    <source>
        <tissue evidence="12">Blood</tissue>
    </source>
</reference>
<dbReference type="AlphaFoldDB" id="A0AA97LLY8"/>
<keyword evidence="5 10" id="KW-0732">Signal</keyword>
<name>A0AA97LLY8_EUBMA</name>
<comment type="subcellular location">
    <subcellularLocation>
        <location evidence="2">Cytoplasmic vesicle</location>
        <location evidence="2">Secretory vesicle</location>
    </subcellularLocation>
</comment>
<evidence type="ECO:0000313" key="11">
    <source>
        <dbReference type="Proteomes" id="UP001190640"/>
    </source>
</evidence>
<proteinExistence type="inferred from homology"/>
<feature type="region of interest" description="Disordered" evidence="9">
    <location>
        <begin position="47"/>
        <end position="71"/>
    </location>
</feature>
<comment type="function">
    <text evidence="1">Involved in fertilization ability of sperm.</text>
</comment>
<dbReference type="GO" id="GO:0001669">
    <property type="term" value="C:acrosomal vesicle"/>
    <property type="evidence" value="ECO:0007669"/>
    <property type="project" value="InterPro"/>
</dbReference>
<evidence type="ECO:0000256" key="10">
    <source>
        <dbReference type="SAM" id="SignalP"/>
    </source>
</evidence>
<dbReference type="GO" id="GO:0007340">
    <property type="term" value="P:acrosome reaction"/>
    <property type="evidence" value="ECO:0007669"/>
    <property type="project" value="InterPro"/>
</dbReference>
<dbReference type="PANTHER" id="PTHR31667">
    <property type="entry name" value="SPERM EQUATORIAL SEGMENT PROTEIN 1"/>
    <property type="match status" value="1"/>
</dbReference>
<keyword evidence="11" id="KW-1185">Reference proteome</keyword>
<dbReference type="GO" id="GO:0030133">
    <property type="term" value="C:transport vesicle"/>
    <property type="evidence" value="ECO:0007669"/>
    <property type="project" value="UniProtKB-SubCell"/>
</dbReference>
<evidence type="ECO:0000256" key="2">
    <source>
        <dbReference type="ARBA" id="ARBA00004398"/>
    </source>
</evidence>
<evidence type="ECO:0000256" key="4">
    <source>
        <dbReference type="ARBA" id="ARBA00022473"/>
    </source>
</evidence>
<dbReference type="KEGG" id="emc:129345739"/>
<dbReference type="GeneID" id="129345739"/>
<evidence type="ECO:0000256" key="8">
    <source>
        <dbReference type="ARBA" id="ARBA00025763"/>
    </source>
</evidence>
<feature type="chain" id="PRO_5041730933" description="Sperm equatorial segment protein 1" evidence="10">
    <location>
        <begin position="26"/>
        <end position="436"/>
    </location>
</feature>
<protein>
    <recommendedName>
        <fullName evidence="3">Sperm equatorial segment protein 1</fullName>
    </recommendedName>
</protein>
<evidence type="ECO:0000256" key="9">
    <source>
        <dbReference type="SAM" id="MobiDB-lite"/>
    </source>
</evidence>
<keyword evidence="6" id="KW-0325">Glycoprotein</keyword>
<organism evidence="11 12">
    <name type="scientific">Eublepharis macularius</name>
    <name type="common">Leopard gecko</name>
    <name type="synonym">Cyrtodactylus macularius</name>
    <dbReference type="NCBI Taxonomy" id="481883"/>
    <lineage>
        <taxon>Eukaryota</taxon>
        <taxon>Metazoa</taxon>
        <taxon>Chordata</taxon>
        <taxon>Craniata</taxon>
        <taxon>Vertebrata</taxon>
        <taxon>Euteleostomi</taxon>
        <taxon>Lepidosauria</taxon>
        <taxon>Squamata</taxon>
        <taxon>Bifurcata</taxon>
        <taxon>Gekkota</taxon>
        <taxon>Eublepharidae</taxon>
        <taxon>Eublepharinae</taxon>
        <taxon>Eublepharis</taxon>
    </lineage>
</organism>
<evidence type="ECO:0000256" key="5">
    <source>
        <dbReference type="ARBA" id="ARBA00022729"/>
    </source>
</evidence>
<dbReference type="PANTHER" id="PTHR31667:SF2">
    <property type="entry name" value="SPERM EQUATORIAL SEGMENT PROTEIN 1"/>
    <property type="match status" value="1"/>
</dbReference>
<dbReference type="GO" id="GO:0007342">
    <property type="term" value="P:fusion of sperm to egg plasma membrane involved in single fertilization"/>
    <property type="evidence" value="ECO:0007669"/>
    <property type="project" value="InterPro"/>
</dbReference>
<keyword evidence="4" id="KW-0217">Developmental protein</keyword>
<evidence type="ECO:0000256" key="1">
    <source>
        <dbReference type="ARBA" id="ARBA00003615"/>
    </source>
</evidence>
<keyword evidence="7" id="KW-0968">Cytoplasmic vesicle</keyword>
<feature type="compositionally biased region" description="Basic and acidic residues" evidence="9">
    <location>
        <begin position="56"/>
        <end position="71"/>
    </location>
</feature>
<comment type="similarity">
    <text evidence="8">Belongs to the SPESP1 family.</text>
</comment>
<gene>
    <name evidence="12" type="primary">LOC129345739</name>
</gene>
<feature type="signal peptide" evidence="10">
    <location>
        <begin position="1"/>
        <end position="25"/>
    </location>
</feature>
<evidence type="ECO:0000313" key="12">
    <source>
        <dbReference type="RefSeq" id="XP_054858947.1"/>
    </source>
</evidence>
<evidence type="ECO:0000256" key="6">
    <source>
        <dbReference type="ARBA" id="ARBA00023180"/>
    </source>
</evidence>
<dbReference type="InterPro" id="IPR026743">
    <property type="entry name" value="Equatorial_segment"/>
</dbReference>